<dbReference type="RefSeq" id="XP_001586969.1">
    <property type="nucleotide sequence ID" value="XM_001586919.1"/>
</dbReference>
<dbReference type="InParanoid" id="A7F402"/>
<dbReference type="AlphaFoldDB" id="A7F402"/>
<evidence type="ECO:0000313" key="1">
    <source>
        <dbReference type="EMBL" id="EDN97473.1"/>
    </source>
</evidence>
<gene>
    <name evidence="1" type="ORF">SS1G_11998</name>
</gene>
<evidence type="ECO:0000313" key="2">
    <source>
        <dbReference type="Proteomes" id="UP000001312"/>
    </source>
</evidence>
<name>A7F402_SCLS1</name>
<organism evidence="1 2">
    <name type="scientific">Sclerotinia sclerotiorum (strain ATCC 18683 / 1980 / Ss-1)</name>
    <name type="common">White mold</name>
    <name type="synonym">Whetzelinia sclerotiorum</name>
    <dbReference type="NCBI Taxonomy" id="665079"/>
    <lineage>
        <taxon>Eukaryota</taxon>
        <taxon>Fungi</taxon>
        <taxon>Dikarya</taxon>
        <taxon>Ascomycota</taxon>
        <taxon>Pezizomycotina</taxon>
        <taxon>Leotiomycetes</taxon>
        <taxon>Helotiales</taxon>
        <taxon>Sclerotiniaceae</taxon>
        <taxon>Sclerotinia</taxon>
    </lineage>
</organism>
<proteinExistence type="predicted"/>
<accession>A7F402</accession>
<dbReference type="KEGG" id="ssl:SS1G_11998"/>
<sequence>MIKVTLATATPALLSFKGYSSSSNLPDRVLNMTRTTELDNATLRLKSQHRLKKYLCGASSRLDAFDGKAWSGAGNCGQMSKNEAQKPDVALRL</sequence>
<dbReference type="Proteomes" id="UP000001312">
    <property type="component" value="Unassembled WGS sequence"/>
</dbReference>
<reference evidence="2" key="1">
    <citation type="journal article" date="2011" name="PLoS Genet.">
        <title>Genomic analysis of the necrotrophic fungal pathogens Sclerotinia sclerotiorum and Botrytis cinerea.</title>
        <authorList>
            <person name="Amselem J."/>
            <person name="Cuomo C.A."/>
            <person name="van Kan J.A."/>
            <person name="Viaud M."/>
            <person name="Benito E.P."/>
            <person name="Couloux A."/>
            <person name="Coutinho P.M."/>
            <person name="de Vries R.P."/>
            <person name="Dyer P.S."/>
            <person name="Fillinger S."/>
            <person name="Fournier E."/>
            <person name="Gout L."/>
            <person name="Hahn M."/>
            <person name="Kohn L."/>
            <person name="Lapalu N."/>
            <person name="Plummer K.M."/>
            <person name="Pradier J.M."/>
            <person name="Quevillon E."/>
            <person name="Sharon A."/>
            <person name="Simon A."/>
            <person name="ten Have A."/>
            <person name="Tudzynski B."/>
            <person name="Tudzynski P."/>
            <person name="Wincker P."/>
            <person name="Andrew M."/>
            <person name="Anthouard V."/>
            <person name="Beever R.E."/>
            <person name="Beffa R."/>
            <person name="Benoit I."/>
            <person name="Bouzid O."/>
            <person name="Brault B."/>
            <person name="Chen Z."/>
            <person name="Choquer M."/>
            <person name="Collemare J."/>
            <person name="Cotton P."/>
            <person name="Danchin E.G."/>
            <person name="Da Silva C."/>
            <person name="Gautier A."/>
            <person name="Giraud C."/>
            <person name="Giraud T."/>
            <person name="Gonzalez C."/>
            <person name="Grossetete S."/>
            <person name="Guldener U."/>
            <person name="Henrissat B."/>
            <person name="Howlett B.J."/>
            <person name="Kodira C."/>
            <person name="Kretschmer M."/>
            <person name="Lappartient A."/>
            <person name="Leroch M."/>
            <person name="Levis C."/>
            <person name="Mauceli E."/>
            <person name="Neuveglise C."/>
            <person name="Oeser B."/>
            <person name="Pearson M."/>
            <person name="Poulain J."/>
            <person name="Poussereau N."/>
            <person name="Quesneville H."/>
            <person name="Rascle C."/>
            <person name="Schumacher J."/>
            <person name="Segurens B."/>
            <person name="Sexton A."/>
            <person name="Silva E."/>
            <person name="Sirven C."/>
            <person name="Soanes D.M."/>
            <person name="Talbot N.J."/>
            <person name="Templeton M."/>
            <person name="Yandava C."/>
            <person name="Yarden O."/>
            <person name="Zeng Q."/>
            <person name="Rollins J.A."/>
            <person name="Lebrun M.H."/>
            <person name="Dickman M."/>
        </authorList>
    </citation>
    <scope>NUCLEOTIDE SEQUENCE [LARGE SCALE GENOMIC DNA]</scope>
    <source>
        <strain evidence="2">ATCC 18683 / 1980 / Ss-1</strain>
    </source>
</reference>
<dbReference type="EMBL" id="CH476640">
    <property type="protein sequence ID" value="EDN97473.1"/>
    <property type="molecule type" value="Genomic_DNA"/>
</dbReference>
<protein>
    <submittedName>
        <fullName evidence="1">Uncharacterized protein</fullName>
    </submittedName>
</protein>
<keyword evidence="2" id="KW-1185">Reference proteome</keyword>
<dbReference type="GeneID" id="5482864"/>